<keyword evidence="2" id="KW-1185">Reference proteome</keyword>
<comment type="caution">
    <text evidence="1">The sequence shown here is derived from an EMBL/GenBank/DDBJ whole genome shotgun (WGS) entry which is preliminary data.</text>
</comment>
<evidence type="ECO:0000313" key="2">
    <source>
        <dbReference type="Proteomes" id="UP000571817"/>
    </source>
</evidence>
<protein>
    <submittedName>
        <fullName evidence="1">Putative Zn-dependent protease with MMP-like domain</fullName>
    </submittedName>
</protein>
<dbReference type="Pfam" id="PF06262">
    <property type="entry name" value="Zincin_1"/>
    <property type="match status" value="1"/>
</dbReference>
<dbReference type="AlphaFoldDB" id="A0A853DAJ4"/>
<dbReference type="EMBL" id="JACCFW010000001">
    <property type="protein sequence ID" value="NYJ73968.1"/>
    <property type="molecule type" value="Genomic_DNA"/>
</dbReference>
<dbReference type="GO" id="GO:0008233">
    <property type="term" value="F:peptidase activity"/>
    <property type="evidence" value="ECO:0007669"/>
    <property type="project" value="UniProtKB-KW"/>
</dbReference>
<reference evidence="1 2" key="1">
    <citation type="submission" date="2020-07" db="EMBL/GenBank/DDBJ databases">
        <title>Sequencing the genomes of 1000 actinobacteria strains.</title>
        <authorList>
            <person name="Klenk H.-P."/>
        </authorList>
    </citation>
    <scope>NUCLEOTIDE SEQUENCE [LARGE SCALE GENOMIC DNA]</scope>
    <source>
        <strain evidence="1 2">DSM 29531</strain>
    </source>
</reference>
<proteinExistence type="predicted"/>
<name>A0A853DAJ4_9MICO</name>
<dbReference type="InterPro" id="IPR038555">
    <property type="entry name" value="Zincin_1_sf"/>
</dbReference>
<dbReference type="Gene3D" id="3.30.2010.20">
    <property type="match status" value="1"/>
</dbReference>
<evidence type="ECO:0000313" key="1">
    <source>
        <dbReference type="EMBL" id="NYJ73968.1"/>
    </source>
</evidence>
<accession>A0A853DAJ4</accession>
<organism evidence="1 2">
    <name type="scientific">Allobranchiibius huperziae</name>
    <dbReference type="NCBI Taxonomy" id="1874116"/>
    <lineage>
        <taxon>Bacteria</taxon>
        <taxon>Bacillati</taxon>
        <taxon>Actinomycetota</taxon>
        <taxon>Actinomycetes</taxon>
        <taxon>Micrococcales</taxon>
        <taxon>Dermacoccaceae</taxon>
        <taxon>Allobranchiibius</taxon>
    </lineage>
</organism>
<keyword evidence="1" id="KW-0645">Protease</keyword>
<dbReference type="SUPFAM" id="SSF55486">
    <property type="entry name" value="Metalloproteases ('zincins'), catalytic domain"/>
    <property type="match status" value="1"/>
</dbReference>
<keyword evidence="1" id="KW-0378">Hydrolase</keyword>
<gene>
    <name evidence="1" type="ORF">HNR15_000931</name>
</gene>
<dbReference type="Proteomes" id="UP000571817">
    <property type="component" value="Unassembled WGS sequence"/>
</dbReference>
<dbReference type="GO" id="GO:0006508">
    <property type="term" value="P:proteolysis"/>
    <property type="evidence" value="ECO:0007669"/>
    <property type="project" value="UniProtKB-KW"/>
</dbReference>
<sequence>MRTRAEEFDETVLSALERVERRLGRPLDMLEVAVEDVPTHDPAPWESDVALGRTFPGTGKATPRVVIYRRPIEARAVGEDELADLIEQIVAEQVAGVVGIHPDDLQD</sequence>
<dbReference type="CDD" id="cd12954">
    <property type="entry name" value="MMP_TTHA0227_like_1"/>
    <property type="match status" value="1"/>
</dbReference>
<dbReference type="RefSeq" id="WP_179479545.1">
    <property type="nucleotide sequence ID" value="NZ_JACCFW010000001.1"/>
</dbReference>
<dbReference type="InterPro" id="IPR010428">
    <property type="entry name" value="Zincin_1"/>
</dbReference>